<evidence type="ECO:0000256" key="10">
    <source>
        <dbReference type="ARBA" id="ARBA00023002"/>
    </source>
</evidence>
<dbReference type="InterPro" id="IPR002937">
    <property type="entry name" value="Amino_oxidase"/>
</dbReference>
<evidence type="ECO:0000313" key="14">
    <source>
        <dbReference type="EMBL" id="TNM31676.1"/>
    </source>
</evidence>
<evidence type="ECO:0000256" key="8">
    <source>
        <dbReference type="ARBA" id="ARBA00022630"/>
    </source>
</evidence>
<evidence type="ECO:0000256" key="12">
    <source>
        <dbReference type="RuleBase" id="RU364052"/>
    </source>
</evidence>
<comment type="cofactor">
    <cofactor evidence="2 12">
        <name>FAD</name>
        <dbReference type="ChEBI" id="CHEBI:57692"/>
    </cofactor>
</comment>
<dbReference type="PRINTS" id="PR00420">
    <property type="entry name" value="RNGMNOXGNASE"/>
</dbReference>
<feature type="domain" description="Amine oxidase" evidence="13">
    <location>
        <begin position="10"/>
        <end position="454"/>
    </location>
</feature>
<dbReference type="Gene3D" id="3.50.50.60">
    <property type="entry name" value="FAD/NAD(P)-binding domain"/>
    <property type="match status" value="1"/>
</dbReference>
<evidence type="ECO:0000256" key="6">
    <source>
        <dbReference type="ARBA" id="ARBA00012402"/>
    </source>
</evidence>
<evidence type="ECO:0000256" key="3">
    <source>
        <dbReference type="ARBA" id="ARBA00002185"/>
    </source>
</evidence>
<dbReference type="Pfam" id="PF01593">
    <property type="entry name" value="Amino_oxidase"/>
    <property type="match status" value="1"/>
</dbReference>
<dbReference type="InterPro" id="IPR004572">
    <property type="entry name" value="Protoporphyrinogen_oxidase"/>
</dbReference>
<comment type="function">
    <text evidence="3 12">Involved in coproporphyrin-dependent heme b biosynthesis. Catalyzes the oxidation of coproporphyrinogen III to coproporphyrin III.</text>
</comment>
<evidence type="ECO:0000313" key="15">
    <source>
        <dbReference type="Proteomes" id="UP000311713"/>
    </source>
</evidence>
<comment type="pathway">
    <text evidence="4 12">Porphyrin-containing compound metabolism; protoheme biosynthesis.</text>
</comment>
<accession>A0A5C4V880</accession>
<dbReference type="Gene3D" id="1.10.3110.10">
    <property type="entry name" value="protoporphyrinogen ix oxidase, domain 3"/>
    <property type="match status" value="1"/>
</dbReference>
<dbReference type="InterPro" id="IPR050464">
    <property type="entry name" value="Zeta_carotene_desat/Oxidored"/>
</dbReference>
<dbReference type="SUPFAM" id="SSF51905">
    <property type="entry name" value="FAD/NAD(P)-binding domain"/>
    <property type="match status" value="1"/>
</dbReference>
<evidence type="ECO:0000256" key="9">
    <source>
        <dbReference type="ARBA" id="ARBA00022827"/>
    </source>
</evidence>
<sequence length="470" mass="48093">MHVIVVGGGISGLAAAHRLLAAGVRVTVVESDRRLGGKLRTGQIAGVQVDLGAESLLARRPEATELAKAVGLGDALRPPSVTSAAIWTRGDLRPMPRGQVMGVPDSAAALAGVLSDAGLARIARDAELPPLRVNEDVGIGALVAERMGGEVVDRLVDPLLGGVYAGDAYRISLRSSVPRLYEAVRAHDSLLAAVRSLRPAPSPEAARAPVFVGIEGGVGTLAAAVAENVAGRGAVIETGVGVTGLRRTARGWAAALDDGRSLVADGVLLAVPAPAAARLLAAEAPAAAGELGAVEYASMAIVTLAFRRSELATLPRGSGFLVPAVEGRTIKAATFTSAKWDWAAAADPGLFVLRTSVGRFGEESPLAWDDADLVRVALDDLGEAAGLRATPVDRVVTRWRQGLPQYTVGHDTRIARVRGYLAALPGLGLCGAAYDGVGVPACVGGAERAAAELLRTLPTGPRGESGEWAS</sequence>
<dbReference type="OrthoDB" id="4496419at2"/>
<gene>
    <name evidence="14" type="primary">hemG</name>
    <name evidence="14" type="ORF">FH715_09000</name>
</gene>
<dbReference type="EMBL" id="VDGT01000005">
    <property type="protein sequence ID" value="TNM31676.1"/>
    <property type="molecule type" value="Genomic_DNA"/>
</dbReference>
<dbReference type="AlphaFoldDB" id="A0A5C4V880"/>
<dbReference type="PANTHER" id="PTHR42923">
    <property type="entry name" value="PROTOPORPHYRINOGEN OXIDASE"/>
    <property type="match status" value="1"/>
</dbReference>
<organism evidence="14 15">
    <name type="scientific">Streptomyces sedi</name>
    <dbReference type="NCBI Taxonomy" id="555059"/>
    <lineage>
        <taxon>Bacteria</taxon>
        <taxon>Bacillati</taxon>
        <taxon>Actinomycetota</taxon>
        <taxon>Actinomycetes</taxon>
        <taxon>Kitasatosporales</taxon>
        <taxon>Streptomycetaceae</taxon>
        <taxon>Streptomyces</taxon>
    </lineage>
</organism>
<name>A0A5C4V880_9ACTN</name>
<dbReference type="Gene3D" id="3.90.660.20">
    <property type="entry name" value="Protoporphyrinogen oxidase, mitochondrial, domain 2"/>
    <property type="match status" value="1"/>
</dbReference>
<keyword evidence="15" id="KW-1185">Reference proteome</keyword>
<dbReference type="InterPro" id="IPR036188">
    <property type="entry name" value="FAD/NAD-bd_sf"/>
</dbReference>
<reference evidence="14 15" key="1">
    <citation type="submission" date="2019-06" db="EMBL/GenBank/DDBJ databases">
        <title>Draft genome of Streptomyces sedi sp. JCM16909.</title>
        <authorList>
            <person name="Klykleung N."/>
            <person name="Tanasupawat S."/>
            <person name="Kudo T."/>
            <person name="Yuki M."/>
            <person name="Ohkuma M."/>
        </authorList>
    </citation>
    <scope>NUCLEOTIDE SEQUENCE [LARGE SCALE GENOMIC DNA]</scope>
    <source>
        <strain evidence="14 15">JCM 16909</strain>
    </source>
</reference>
<dbReference type="UniPathway" id="UPA00252"/>
<dbReference type="RefSeq" id="WP_139642655.1">
    <property type="nucleotide sequence ID" value="NZ_VDGT01000005.1"/>
</dbReference>
<comment type="similarity">
    <text evidence="5 12">Belongs to the protoporphyrinogen/coproporphyrinogen oxidase family. Coproporphyrinogen III oxidase subfamily.</text>
</comment>
<evidence type="ECO:0000256" key="7">
    <source>
        <dbReference type="ARBA" id="ARBA00019046"/>
    </source>
</evidence>
<proteinExistence type="inferred from homology"/>
<keyword evidence="9 12" id="KW-0274">FAD</keyword>
<protein>
    <recommendedName>
        <fullName evidence="7 12">Coproporphyrinogen III oxidase</fullName>
        <ecNumber evidence="6 12">1.3.3.15</ecNumber>
    </recommendedName>
</protein>
<dbReference type="GO" id="GO:0004729">
    <property type="term" value="F:oxygen-dependent protoporphyrinogen oxidase activity"/>
    <property type="evidence" value="ECO:0007669"/>
    <property type="project" value="UniProtKB-UniRule"/>
</dbReference>
<comment type="subcellular location">
    <subcellularLocation>
        <location evidence="12">Cytoplasm</location>
    </subcellularLocation>
</comment>
<evidence type="ECO:0000256" key="1">
    <source>
        <dbReference type="ARBA" id="ARBA00001755"/>
    </source>
</evidence>
<keyword evidence="8 12" id="KW-0285">Flavoprotein</keyword>
<keyword evidence="12" id="KW-0963">Cytoplasm</keyword>
<evidence type="ECO:0000256" key="2">
    <source>
        <dbReference type="ARBA" id="ARBA00001974"/>
    </source>
</evidence>
<dbReference type="PANTHER" id="PTHR42923:SF3">
    <property type="entry name" value="PROTOPORPHYRINOGEN OXIDASE"/>
    <property type="match status" value="1"/>
</dbReference>
<keyword evidence="10 12" id="KW-0560">Oxidoreductase</keyword>
<dbReference type="NCBIfam" id="TIGR00562">
    <property type="entry name" value="proto_IX_ox"/>
    <property type="match status" value="1"/>
</dbReference>
<keyword evidence="11 12" id="KW-0350">Heme biosynthesis</keyword>
<dbReference type="SUPFAM" id="SSF54373">
    <property type="entry name" value="FAD-linked reductases, C-terminal domain"/>
    <property type="match status" value="1"/>
</dbReference>
<evidence type="ECO:0000256" key="11">
    <source>
        <dbReference type="ARBA" id="ARBA00023133"/>
    </source>
</evidence>
<evidence type="ECO:0000259" key="13">
    <source>
        <dbReference type="Pfam" id="PF01593"/>
    </source>
</evidence>
<comment type="catalytic activity">
    <reaction evidence="1">
        <text>coproporphyrinogen III + 3 O2 = coproporphyrin III + 3 H2O2</text>
        <dbReference type="Rhea" id="RHEA:43436"/>
        <dbReference type="ChEBI" id="CHEBI:15379"/>
        <dbReference type="ChEBI" id="CHEBI:16240"/>
        <dbReference type="ChEBI" id="CHEBI:57309"/>
        <dbReference type="ChEBI" id="CHEBI:131725"/>
        <dbReference type="EC" id="1.3.3.15"/>
    </reaction>
    <physiologicalReaction direction="left-to-right" evidence="1">
        <dbReference type="Rhea" id="RHEA:43437"/>
    </physiologicalReaction>
</comment>
<dbReference type="GO" id="GO:0006783">
    <property type="term" value="P:heme biosynthetic process"/>
    <property type="evidence" value="ECO:0007669"/>
    <property type="project" value="UniProtKB-UniRule"/>
</dbReference>
<dbReference type="EC" id="1.3.3.15" evidence="6 12"/>
<dbReference type="GO" id="GO:0005737">
    <property type="term" value="C:cytoplasm"/>
    <property type="evidence" value="ECO:0007669"/>
    <property type="project" value="UniProtKB-SubCell"/>
</dbReference>
<evidence type="ECO:0000256" key="4">
    <source>
        <dbReference type="ARBA" id="ARBA00004744"/>
    </source>
</evidence>
<comment type="caution">
    <text evidence="14">The sequence shown here is derived from an EMBL/GenBank/DDBJ whole genome shotgun (WGS) entry which is preliminary data.</text>
</comment>
<dbReference type="Proteomes" id="UP000311713">
    <property type="component" value="Unassembled WGS sequence"/>
</dbReference>
<evidence type="ECO:0000256" key="5">
    <source>
        <dbReference type="ARBA" id="ARBA00008310"/>
    </source>
</evidence>